<feature type="region of interest" description="Disordered" evidence="7">
    <location>
        <begin position="598"/>
        <end position="625"/>
    </location>
</feature>
<dbReference type="GO" id="GO:0006508">
    <property type="term" value="P:proteolysis"/>
    <property type="evidence" value="ECO:0007669"/>
    <property type="project" value="UniProtKB-KW"/>
</dbReference>
<dbReference type="InterPro" id="IPR036397">
    <property type="entry name" value="RNaseH_sf"/>
</dbReference>
<feature type="region of interest" description="Disordered" evidence="7">
    <location>
        <begin position="2233"/>
        <end position="2319"/>
    </location>
</feature>
<dbReference type="SUPFAM" id="SSF56672">
    <property type="entry name" value="DNA/RNA polymerases"/>
    <property type="match status" value="1"/>
</dbReference>
<feature type="region of interest" description="Disordered" evidence="7">
    <location>
        <begin position="2339"/>
        <end position="2380"/>
    </location>
</feature>
<dbReference type="Pfam" id="PF14223">
    <property type="entry name" value="Retrotran_gag_2"/>
    <property type="match status" value="1"/>
</dbReference>
<proteinExistence type="predicted"/>
<feature type="compositionally biased region" description="Acidic residues" evidence="7">
    <location>
        <begin position="2310"/>
        <end position="2319"/>
    </location>
</feature>
<dbReference type="GO" id="GO:0004190">
    <property type="term" value="F:aspartic-type endopeptidase activity"/>
    <property type="evidence" value="ECO:0007669"/>
    <property type="project" value="UniProtKB-KW"/>
</dbReference>
<dbReference type="Pfam" id="PF00665">
    <property type="entry name" value="rve"/>
    <property type="match status" value="1"/>
</dbReference>
<feature type="compositionally biased region" description="Low complexity" evidence="7">
    <location>
        <begin position="264"/>
        <end position="280"/>
    </location>
</feature>
<dbReference type="InterPro" id="IPR036875">
    <property type="entry name" value="Znf_CCHC_sf"/>
</dbReference>
<dbReference type="Gene3D" id="4.10.60.10">
    <property type="entry name" value="Zinc finger, CCHC-type"/>
    <property type="match status" value="1"/>
</dbReference>
<dbReference type="Pfam" id="PF00098">
    <property type="entry name" value="zf-CCHC"/>
    <property type="match status" value="2"/>
</dbReference>
<gene>
    <name evidence="10" type="ORF">E3N88_10208</name>
</gene>
<feature type="coiled-coil region" evidence="6">
    <location>
        <begin position="476"/>
        <end position="506"/>
    </location>
</feature>
<dbReference type="Pfam" id="PF22936">
    <property type="entry name" value="Pol_BBD"/>
    <property type="match status" value="1"/>
</dbReference>
<dbReference type="InterPro" id="IPR043502">
    <property type="entry name" value="DNA/RNA_pol_sf"/>
</dbReference>
<dbReference type="Pfam" id="PF13976">
    <property type="entry name" value="gag_pre-integrs"/>
    <property type="match status" value="1"/>
</dbReference>
<keyword evidence="6" id="KW-0175">Coiled coil</keyword>
<dbReference type="InterPro" id="IPR001878">
    <property type="entry name" value="Znf_CCHC"/>
</dbReference>
<dbReference type="GO" id="GO:0008270">
    <property type="term" value="F:zinc ion binding"/>
    <property type="evidence" value="ECO:0007669"/>
    <property type="project" value="UniProtKB-KW"/>
</dbReference>
<dbReference type="CDD" id="cd09272">
    <property type="entry name" value="RNase_HI_RT_Ty1"/>
    <property type="match status" value="1"/>
</dbReference>
<evidence type="ECO:0000313" key="11">
    <source>
        <dbReference type="Proteomes" id="UP000326396"/>
    </source>
</evidence>
<dbReference type="Pfam" id="PF07727">
    <property type="entry name" value="RVT_2"/>
    <property type="match status" value="1"/>
</dbReference>
<evidence type="ECO:0000259" key="9">
    <source>
        <dbReference type="PROSITE" id="PS50994"/>
    </source>
</evidence>
<dbReference type="OrthoDB" id="2014122at2759"/>
<keyword evidence="5" id="KW-0862">Zinc</keyword>
<comment type="caution">
    <text evidence="10">The sequence shown here is derived from an EMBL/GenBank/DDBJ whole genome shotgun (WGS) entry which is preliminary data.</text>
</comment>
<feature type="compositionally biased region" description="Basic and acidic residues" evidence="7">
    <location>
        <begin position="2339"/>
        <end position="2349"/>
    </location>
</feature>
<dbReference type="InterPro" id="IPR013103">
    <property type="entry name" value="RVT_2"/>
</dbReference>
<evidence type="ECO:0000256" key="4">
    <source>
        <dbReference type="ARBA" id="ARBA00022801"/>
    </source>
</evidence>
<dbReference type="SUPFAM" id="SSF53098">
    <property type="entry name" value="Ribonuclease H-like"/>
    <property type="match status" value="1"/>
</dbReference>
<keyword evidence="3" id="KW-0064">Aspartyl protease</keyword>
<keyword evidence="1" id="KW-0645">Protease</keyword>
<dbReference type="Proteomes" id="UP000326396">
    <property type="component" value="Linkage Group LG13"/>
</dbReference>
<evidence type="ECO:0000256" key="3">
    <source>
        <dbReference type="ARBA" id="ARBA00022750"/>
    </source>
</evidence>
<keyword evidence="4" id="KW-0378">Hydrolase</keyword>
<feature type="region of interest" description="Disordered" evidence="7">
    <location>
        <begin position="2568"/>
        <end position="2606"/>
    </location>
</feature>
<dbReference type="GO" id="GO:0015074">
    <property type="term" value="P:DNA integration"/>
    <property type="evidence" value="ECO:0007669"/>
    <property type="project" value="InterPro"/>
</dbReference>
<accession>A0A5N6PC96</accession>
<dbReference type="Gene3D" id="3.30.420.10">
    <property type="entry name" value="Ribonuclease H-like superfamily/Ribonuclease H"/>
    <property type="match status" value="1"/>
</dbReference>
<keyword evidence="2" id="KW-0479">Metal-binding</keyword>
<dbReference type="GO" id="GO:0003676">
    <property type="term" value="F:nucleic acid binding"/>
    <property type="evidence" value="ECO:0007669"/>
    <property type="project" value="InterPro"/>
</dbReference>
<keyword evidence="11" id="KW-1185">Reference proteome</keyword>
<feature type="compositionally biased region" description="Basic and acidic residues" evidence="7">
    <location>
        <begin position="371"/>
        <end position="387"/>
    </location>
</feature>
<dbReference type="PANTHER" id="PTHR42648:SF32">
    <property type="entry name" value="RIBONUCLEASE H-LIKE DOMAIN, GAG-PRE-INTEGRASE DOMAIN PROTEIN-RELATED"/>
    <property type="match status" value="1"/>
</dbReference>
<dbReference type="PROSITE" id="PS50994">
    <property type="entry name" value="INTEGRASE"/>
    <property type="match status" value="1"/>
</dbReference>
<dbReference type="InterPro" id="IPR025724">
    <property type="entry name" value="GAG-pre-integrase_dom"/>
</dbReference>
<evidence type="ECO:0000256" key="5">
    <source>
        <dbReference type="PROSITE-ProRule" id="PRU00047"/>
    </source>
</evidence>
<evidence type="ECO:0000313" key="10">
    <source>
        <dbReference type="EMBL" id="KAD6118937.1"/>
    </source>
</evidence>
<dbReference type="SUPFAM" id="SSF57756">
    <property type="entry name" value="Retrovirus zinc finger-like domains"/>
    <property type="match status" value="1"/>
</dbReference>
<feature type="region of interest" description="Disordered" evidence="7">
    <location>
        <begin position="227"/>
        <end position="250"/>
    </location>
</feature>
<feature type="compositionally biased region" description="Polar residues" evidence="7">
    <location>
        <begin position="613"/>
        <end position="625"/>
    </location>
</feature>
<feature type="compositionally biased region" description="Polar residues" evidence="7">
    <location>
        <begin position="2266"/>
        <end position="2279"/>
    </location>
</feature>
<evidence type="ECO:0000256" key="2">
    <source>
        <dbReference type="ARBA" id="ARBA00022723"/>
    </source>
</evidence>
<feature type="domain" description="Integrase catalytic" evidence="9">
    <location>
        <begin position="1120"/>
        <end position="1286"/>
    </location>
</feature>
<evidence type="ECO:0000256" key="1">
    <source>
        <dbReference type="ARBA" id="ARBA00022670"/>
    </source>
</evidence>
<dbReference type="PROSITE" id="PS50158">
    <property type="entry name" value="ZF_CCHC"/>
    <property type="match status" value="2"/>
</dbReference>
<feature type="compositionally biased region" description="Acidic residues" evidence="7">
    <location>
        <begin position="2568"/>
        <end position="2586"/>
    </location>
</feature>
<feature type="domain" description="CCHC-type" evidence="8">
    <location>
        <begin position="766"/>
        <end position="781"/>
    </location>
</feature>
<dbReference type="InterPro" id="IPR012337">
    <property type="entry name" value="RNaseH-like_sf"/>
</dbReference>
<keyword evidence="5" id="KW-0863">Zinc-finger</keyword>
<protein>
    <submittedName>
        <fullName evidence="10">Uncharacterized protein</fullName>
    </submittedName>
</protein>
<evidence type="ECO:0000259" key="8">
    <source>
        <dbReference type="PROSITE" id="PS50158"/>
    </source>
</evidence>
<feature type="compositionally biased region" description="Acidic residues" evidence="7">
    <location>
        <begin position="2240"/>
        <end position="2251"/>
    </location>
</feature>
<dbReference type="PANTHER" id="PTHR42648">
    <property type="entry name" value="TRANSPOSASE, PUTATIVE-RELATED"/>
    <property type="match status" value="1"/>
</dbReference>
<dbReference type="InterPro" id="IPR001584">
    <property type="entry name" value="Integrase_cat-core"/>
</dbReference>
<dbReference type="InterPro" id="IPR039537">
    <property type="entry name" value="Retrotran_Ty1/copia-like"/>
</dbReference>
<sequence>MSDMYAAMASQNSKLQNILISENEVGSTNKVPKLLHLADYDSWKGRFETHLNGTDTNLWERILSPYERPRVVGTDLFQLLERLDVDERKKYDSEKKAYWLLSQAIPNQILHQFDKHKTAYSLWNALKARVEGNTNLKKMKATDIRKEFENFSIIGNETLDALITRYRHLLTEVRKYGIEYSEDEKIDCLADALPDKWNSLVLILRENLPGLTLVEFIQKLEEQEMKDKRKARRVNVTQDPSLYGGSVATPPAASAKIQTAFVSRTSESTQSSSVPTSSSSHCPVNEKKSESTPPPVQLNTTNLRKVTVEAVKDHMSILSCVVSAYDEQVAGRIGNANLTFEDYAQIDEDEMELIDTQWALASKQGNLNPFKPKEDYQKKKEKSEESSSKALVSQADEGYDWGVKYDDLMGAFMASLEEESGKGKEKIDEMTEVQKANKKLISKEKAFDKKIIDLSKENEDLKIKVLQNNHAVSVHLDSVQKLKVELSAAKAEAELNKAKLENYQNSAFVIDHFAAMQRSRDNSGIGFHSVPPPFSFAPRPQLEPDLEIDPISLKESESDHESEFVDNDAPIIEDITDLEYSDDILRMIGHQKAKSVEKKSPVFQKSKSEVKSAGNSMAKQKTVSKSNLKVKTTSTVKPIVFVESSTTQKGESSKVFQKSEKFFKKIDKKFVKVVDKVNKSGVGNKGKSKTYQKNDKIKATVLKKKVLSPSVASKSLESSKVCDEKPKKVSSRKCYRCGKLGHVIAECDMDICNRFHTFTPQETRQCFTCGGKGHISVNCPNHKVKKKTSVNDNCVIHASGNPRRVKPSEEEMKILRKFDPECVWVKDEKFQKKQVFDNQLKGKRVLNRSSSTDDEFYDNFLHKGFSKQNVNSKFCWKSRYRSGDSFGVRNDEYLEDGSSSSSSRLNGRRLFRETQRRNGGSHPFCRWIVDSGCSRHMTGEISLLKDFREMNGCYVNFAGDKGGQITGSGNLTNGKVSFDNVNYCKELTNNLLSVSQISDKGYKVLFDEKKCYVLKQGIQILEDWILMTADMCKDLYVLDMAKAETVNKVETCLVSKATEQDTRSWHRRMGHIHIRKMNHLVHNHLVDGVPVKHFKLPDVCVLCKKGKQKRRSHKTKTVFSIDKPLELLHMDLFGPINVKSIGGESYYFVVTDDFSRFSWVMFLKFKSETYENFVLLVNRLETLYKLRVRRVRSDNGTEFKNQNMETFCDSKGIQQQFSAPYEPQMNGVAERKNRTLIESARTMLADSKLPITFWSEAVATACFTLNRVLIVKRHNKTCYELLQNRKPNLEHLEPFGAPCTMLKKDAKFNSKVEEGFFLGYSLPNKRVFNKRTGIVELWYNVDVQRHTPIPEGKGPNWLFDYDKLFESFNLSTTVTDDEISLQMLYDLQNCEDSGISHPAEDTHPTGEGTSEAVNVDWSSEDDQDIFEDAVSQDQDEDQNITNLDHGVGVPQVPVSRVHVNHPVKQIIGDLSVGVQTRRQVANEESLYVELERNHGTQELWMHSAFISQIEPRSVTEALHEPAWVEAMQEELNQFQKLGVWHLVYLPKGEKKIGTRWVLKCKRDDRGVIVRNKACLVVQGFKQIEGIDYDEVFAPVARLEAIRLFLSFAAHRKFKVFQLDVKSAFLYGSLKETVYVCQPPGFEDPIHRDQVYILDKALYGLHQAPRAWYETLSTHLIEHGFNRGQIDKTLFYREKGKDILLVQIYVDDIIFGSTDEQMCLEFKQVMIEKFEMSAMSDIKFFLGLQIDQSDDGIFIHQTKYIQNVLKRFSMLDCKPISTPIQPNHGIEPDIKGELIDATLYRGMIGSLMYLTASRPDIVFATSICARYQSKPKVSHLIAVKRILRYLKGTPNIGLWYPKDDNYTFHAYSDSDYGGCKTDSKSTTGGAQFLGERLVSWQCKKQTSVATSTCEAEYVAAASCCSQVLWIQQQMRDYGLNFLTTPIHVDNEAAIAITKNPVYHSRSKHIDIRFHFIRDCYEKKLIDVVKIHTNEQRADLLTKAFDKQRFEYLLKLNGIRVMGEVSYSELLGSARVISVDEDYVIDANVLGQAIRISEADIRRVLQLGGEPNGVTLIPERCIIGCFLRIRYFGAYNSISVKKGKLPLQYKFLAHVLLHCLSMRKGTFDELRDLMRSAMVALILNKPFNFSGMIFRYMCDNITKAKDRFYMYPRFVQMLIDERLPEGQLPREAGDLLKLKHMTDSSLGQVRVYQRIGDAVLEKDLICHCARANYVAPENDAWRHDESESDNEDVEADDTQAPPPPPPRQQPRKTTGQSSQSTPQARSSQEQSSQEPLEVDMSEHQTEADVAGNNEAESSDTESDFEMVQEGNQMVRRMKRKFVEKAAEEREEKDDPIFIPEEPESSKPKKIKRMAKRGPYEKKKTKTAKTTVSSPAIVTSVPTSVFTSPVITSVPVSITHASTVQTPEFVHVASFTTSFVETTTVSTSLPETFIPQDSIPRDDLFTGLDDLGDINFTDYDDSEIKRRLSVLTKEFEEYKKEKEKEVAEKPSSSISEFNELKAQMNLMMKWKEEDAAEKKNENTELRFKIKDLESKMSKSEASSSRVEKVVVDIDDEEKVEEEEEEVDYGDTDVDEHHDDFDFDGDGGAGSGAGGVDAGSGNLNYVTGAIIVYTPSKVSTDAMPVSFVSTDRARDCTYVEFEDLDAIEHPMAILDYSLPTFLDLFKMNSDIDLQRNIIEVQIYQEKEEGEILGDYSVQDYQSIFGDDKDDDDDLMFDFEEYDDTDLSDFDKDVIDEELLNLNMMKKMFEAGSMSSTTLNPVKVKTNMDLWNEIQDEIKYIIDHLHSFKIMREEYEDKDPENLTKQSTKFKIGSKSKMIGRIISYGYFHYIPGSLPDKGCYVVKRIDGCQYFGKATDLMSLPAFECKDLSRLRMIKPIQTRHNEIFENLLKKEARFGWSLLSPQFRERFKDYVKPTVYKRPRLKKVEQDWNPYFKFWFYDERTSEGVIVLKQDDDWRVIRMLDPIWIVNCSRDDIVLLDSTQMYAEDGFHDVGVSYKDMAIQYQTIARMCFTLRIHSGCNWNDVNYLYTELMELQKERDERDDRLMAERLAKIPRSVVIRAVDNVVTEDIGESSGVKDKVADQD</sequence>
<feature type="region of interest" description="Disordered" evidence="7">
    <location>
        <begin position="1392"/>
        <end position="1412"/>
    </location>
</feature>
<reference evidence="10 11" key="1">
    <citation type="submission" date="2019-05" db="EMBL/GenBank/DDBJ databases">
        <title>Mikania micrantha, genome provides insights into the molecular mechanism of rapid growth.</title>
        <authorList>
            <person name="Liu B."/>
        </authorList>
    </citation>
    <scope>NUCLEOTIDE SEQUENCE [LARGE SCALE GENOMIC DNA]</scope>
    <source>
        <strain evidence="10">NLD-2019</strain>
        <tissue evidence="10">Leaf</tissue>
    </source>
</reference>
<feature type="compositionally biased region" description="Basic and acidic residues" evidence="7">
    <location>
        <begin position="598"/>
        <end position="610"/>
    </location>
</feature>
<dbReference type="InterPro" id="IPR054722">
    <property type="entry name" value="PolX-like_BBD"/>
</dbReference>
<evidence type="ECO:0000256" key="7">
    <source>
        <dbReference type="SAM" id="MobiDB-lite"/>
    </source>
</evidence>
<dbReference type="EMBL" id="SZYD01000005">
    <property type="protein sequence ID" value="KAD6118937.1"/>
    <property type="molecule type" value="Genomic_DNA"/>
</dbReference>
<feature type="region of interest" description="Disordered" evidence="7">
    <location>
        <begin position="264"/>
        <end position="298"/>
    </location>
</feature>
<name>A0A5N6PC96_9ASTR</name>
<organism evidence="10 11">
    <name type="scientific">Mikania micrantha</name>
    <name type="common">bitter vine</name>
    <dbReference type="NCBI Taxonomy" id="192012"/>
    <lineage>
        <taxon>Eukaryota</taxon>
        <taxon>Viridiplantae</taxon>
        <taxon>Streptophyta</taxon>
        <taxon>Embryophyta</taxon>
        <taxon>Tracheophyta</taxon>
        <taxon>Spermatophyta</taxon>
        <taxon>Magnoliopsida</taxon>
        <taxon>eudicotyledons</taxon>
        <taxon>Gunneridae</taxon>
        <taxon>Pentapetalae</taxon>
        <taxon>asterids</taxon>
        <taxon>campanulids</taxon>
        <taxon>Asterales</taxon>
        <taxon>Asteraceae</taxon>
        <taxon>Asteroideae</taxon>
        <taxon>Heliantheae alliance</taxon>
        <taxon>Eupatorieae</taxon>
        <taxon>Mikania</taxon>
    </lineage>
</organism>
<feature type="region of interest" description="Disordered" evidence="7">
    <location>
        <begin position="365"/>
        <end position="391"/>
    </location>
</feature>
<dbReference type="SMART" id="SM00343">
    <property type="entry name" value="ZnF_C2HC"/>
    <property type="match status" value="2"/>
</dbReference>
<feature type="domain" description="CCHC-type" evidence="8">
    <location>
        <begin position="732"/>
        <end position="747"/>
    </location>
</feature>
<evidence type="ECO:0000256" key="6">
    <source>
        <dbReference type="SAM" id="Coils"/>
    </source>
</evidence>